<evidence type="ECO:0000313" key="1">
    <source>
        <dbReference type="EMBL" id="KAJ8113963.1"/>
    </source>
</evidence>
<protein>
    <submittedName>
        <fullName evidence="1">Uncharacterized protein</fullName>
    </submittedName>
</protein>
<gene>
    <name evidence="1" type="ORF">OPT61_g4049</name>
</gene>
<dbReference type="Proteomes" id="UP001153331">
    <property type="component" value="Unassembled WGS sequence"/>
</dbReference>
<proteinExistence type="predicted"/>
<organism evidence="1 2">
    <name type="scientific">Boeremia exigua</name>
    <dbReference type="NCBI Taxonomy" id="749465"/>
    <lineage>
        <taxon>Eukaryota</taxon>
        <taxon>Fungi</taxon>
        <taxon>Dikarya</taxon>
        <taxon>Ascomycota</taxon>
        <taxon>Pezizomycotina</taxon>
        <taxon>Dothideomycetes</taxon>
        <taxon>Pleosporomycetidae</taxon>
        <taxon>Pleosporales</taxon>
        <taxon>Pleosporineae</taxon>
        <taxon>Didymellaceae</taxon>
        <taxon>Boeremia</taxon>
    </lineage>
</organism>
<sequence length="1827" mass="205922">MVATCASRGELAGERRGAEVETHKRSPTKPVGQMLSAFCGCQSSNTYRASAGGLAEARREGGRRVAGSEGKHHQHLTHASPCPERHRRDRTTTYTAPVIISTSPNLRAVTASRRRHGLHQADHHPGLQEDQMQIEPFSPNCNVIVGRNGSGKSNFFAAVRFVLGDDYNFLNRQERQALLHEGSGSAVMSAYVEVCFDNTEDRFQTGKPEFYLRRTIGAKKDEYSVNRKNATKAEVVQILESAGFSRSNPYYIVPQGRVTALTNMKDKARLEMLKEISGSNVYETRRADSLKLLNDTDSKCANIDSVVESINERLGELEGEKEELEAWSKNDRERRSLLYTLHSREETELEAKIEHIDALEHNGREMREDNETTFRQNEDDIARLESEVNQRKGDLDILRQDRVQYEVERKAATLEKAKIELDLKALQESQSSAQQNRGRRDARIKTLQQQTRARQAELEQLLPQFDAKREEEEAVRAQLLDAEGQYKRLQDKQGRTAHYSNKRERDAALRAQIDETNGDLSRRKAVLMQTNEEIAELQNDIGRIEGEITELRQAIDNEGDAAVDLAAQLEKAKDAKKVIVDKQTSLWRDQNRLTSQLGNVQKDLQMAEQTFSRLLDHGTSRGLESLRRYRRDGLQGVHGTIAELLQVPENYRSVTESAAEAALFHVVVEDDNVATKIMDRLTKDRGGRLTFIPLNRISAPDMQLRATESMQPLLPKLVYDDRFENAFRHVFGKIVVCPTLDECKRVAKQYNVRAYNPDGDNATRKGQYRGGYHDPSRSKITAFSVVAEKRAQLEELQQKNREIDEELESVRHQLTAAQSELLRRQNDQRRGETSYAPMREEVRVKQGLLQDVRDTLAKKQRTAADLEAAINLLGAQQSDWEAEIASKFTKALSNDEEQMLVTLTSTVKDLKKQYAQIKQERATLETQKIEAELELSQSLQPAIDDLLAQQGGAGGSAAQSTGLREAKRALDTINQTIANLDQQIEETDAQIDETRSQIEQLESSRNEKEQSNRALAAAMEKQEKSLSRKDADRSSYTAQLSRVRKEIRELGTLPEDVGRKYSKWNSEKIGRELTKATQAQKQFAHVNKKAYEQYENFTRQRKTLTDRRTELDSSRRSIENLIDVLDQRKDEAIARTFKQVSVAFKSVFQELVPIGTGRLIINRRSDGAQDNEDDSEDEAPTQQARKKGSKIEEYVSVSIAVSFNSKHDEQQKIAQLSGGQKSLCALALIFAIQQCDPAPFYLFDEIDANLDAQYRTAVANMLQKLSGQGGPDGKGGGQFICTTFRPEMVLVADRCYGVTYTNKTSSIDVVDREDALGFVEGMQKKTKRRSPLLSQPITGTFLFSAMFAGIDRDLISPPTQLQFYNLFTNTMPVRTRACPECRQKRIRCDGTLPHCLMCSRFGRLCSGPLRGPLIVDMTADARYGMSRRRSQRQIQTVVQGTQVTSFARGAVRDVIIKAFYAHFLAQFTVEGEGKDIQNQLTWLQRLPELAAERSNSALISALEATATAYGAIMSSHTALDKHARDLYGTALRTHRELLQRSNSKDIITVHAVSTSVLLSFFEAMQATTADAYRAHIYGAARLLEVTGPGDCAHGVLCQLFYHVRTQMLFVQVASDRHSTAISSSGILYNTLLYKHPPLIQRLMCCIAALNSLDVATSGAGEKDGLSHAFLELQVNQLWNEYSQERNNESQHRITPDTELFRDAFMALTMAYFGSAYVLATRGSTVEDFNKSEHHFQLILDAATYLDTNRNAIAFMRMATPLILVALHAQRQEHRRSAINRFEVWLRRGMRGISALALDAVRRHAGNGIQHAGSRHNSLRPRTEMSKE</sequence>
<dbReference type="EMBL" id="JAPHNI010000221">
    <property type="protein sequence ID" value="KAJ8113963.1"/>
    <property type="molecule type" value="Genomic_DNA"/>
</dbReference>
<accession>A0ACC2IFP0</accession>
<evidence type="ECO:0000313" key="2">
    <source>
        <dbReference type="Proteomes" id="UP001153331"/>
    </source>
</evidence>
<comment type="caution">
    <text evidence="1">The sequence shown here is derived from an EMBL/GenBank/DDBJ whole genome shotgun (WGS) entry which is preliminary data.</text>
</comment>
<keyword evidence="2" id="KW-1185">Reference proteome</keyword>
<name>A0ACC2IFP0_9PLEO</name>
<reference evidence="1" key="1">
    <citation type="submission" date="2022-11" db="EMBL/GenBank/DDBJ databases">
        <title>Genome Sequence of Boeremia exigua.</title>
        <authorList>
            <person name="Buettner E."/>
        </authorList>
    </citation>
    <scope>NUCLEOTIDE SEQUENCE</scope>
    <source>
        <strain evidence="1">CU02</strain>
    </source>
</reference>